<evidence type="ECO:0000313" key="4">
    <source>
        <dbReference type="EMBL" id="KFP78932.1"/>
    </source>
</evidence>
<dbReference type="InterPro" id="IPR051147">
    <property type="entry name" value="CFAP_domain-containing"/>
</dbReference>
<accession>A0A091MS19</accession>
<evidence type="ECO:0000259" key="3">
    <source>
        <dbReference type="Pfam" id="PF13863"/>
    </source>
</evidence>
<dbReference type="Proteomes" id="UP000053537">
    <property type="component" value="Unassembled WGS sequence"/>
</dbReference>
<dbReference type="AlphaFoldDB" id="A0A091MS19"/>
<evidence type="ECO:0000256" key="1">
    <source>
        <dbReference type="ARBA" id="ARBA00023054"/>
    </source>
</evidence>
<dbReference type="Pfam" id="PF13863">
    <property type="entry name" value="DUF4200"/>
    <property type="match status" value="1"/>
</dbReference>
<evidence type="ECO:0000256" key="2">
    <source>
        <dbReference type="SAM" id="Coils"/>
    </source>
</evidence>
<sequence>DSSRSFIRLMKKKREARQMEKALAEKKEEFRERMEVTASQWRDLHAKKAQLKAHVMRSERVIQESEEVRIRSLKRASKETEERLQNDGEFLRAKIELETFRKEHQKLHKKVQKYLIFKKYLEDVVMMSQLEDIPGVTSHYKFLVRTHKDLLQSQLRHKDLTEQAKVFLEQYRAEKESEMLQYKSELVQLKLRFDQAQRDIRLWETHWADIQSRTAGETGKLGTIKLAIHNIFQ</sequence>
<dbReference type="InterPro" id="IPR025252">
    <property type="entry name" value="DUF4200"/>
</dbReference>
<feature type="non-terminal residue" evidence="4">
    <location>
        <position position="233"/>
    </location>
</feature>
<keyword evidence="1 2" id="KW-0175">Coiled coil</keyword>
<reference evidence="4 5" key="1">
    <citation type="submission" date="2014-04" db="EMBL/GenBank/DDBJ databases">
        <title>Genome evolution of avian class.</title>
        <authorList>
            <person name="Zhang G."/>
            <person name="Li C."/>
        </authorList>
    </citation>
    <scope>NUCLEOTIDE SEQUENCE [LARGE SCALE GENOMIC DNA]</scope>
    <source>
        <strain evidence="4">BGI_N310</strain>
    </source>
</reference>
<dbReference type="EMBL" id="KK834362">
    <property type="protein sequence ID" value="KFP78932.1"/>
    <property type="molecule type" value="Genomic_DNA"/>
</dbReference>
<feature type="domain" description="DUF4200" evidence="3">
    <location>
        <begin position="9"/>
        <end position="125"/>
    </location>
</feature>
<dbReference type="PANTHER" id="PTHR21683:SF8">
    <property type="entry name" value="COILED-COIL DOMAIN-CONTAINING PROTEIN 42"/>
    <property type="match status" value="1"/>
</dbReference>
<gene>
    <name evidence="4" type="ORF">N310_05667</name>
</gene>
<keyword evidence="5" id="KW-1185">Reference proteome</keyword>
<dbReference type="PANTHER" id="PTHR21683">
    <property type="entry name" value="COILED-COIL DOMAIN-CONTAINING PROTEIN 42 LIKE-2-LIKE-RELATED"/>
    <property type="match status" value="1"/>
</dbReference>
<name>A0A091MS19_9PASS</name>
<protein>
    <submittedName>
        <fullName evidence="4">Coiled-coil domain-containing protein 42A</fullName>
    </submittedName>
</protein>
<feature type="non-terminal residue" evidence="4">
    <location>
        <position position="1"/>
    </location>
</feature>
<organism evidence="4 5">
    <name type="scientific">Acanthisitta chloris</name>
    <name type="common">rifleman</name>
    <dbReference type="NCBI Taxonomy" id="57068"/>
    <lineage>
        <taxon>Eukaryota</taxon>
        <taxon>Metazoa</taxon>
        <taxon>Chordata</taxon>
        <taxon>Craniata</taxon>
        <taxon>Vertebrata</taxon>
        <taxon>Euteleostomi</taxon>
        <taxon>Archelosauria</taxon>
        <taxon>Archosauria</taxon>
        <taxon>Dinosauria</taxon>
        <taxon>Saurischia</taxon>
        <taxon>Theropoda</taxon>
        <taxon>Coelurosauria</taxon>
        <taxon>Aves</taxon>
        <taxon>Neognathae</taxon>
        <taxon>Neoaves</taxon>
        <taxon>Telluraves</taxon>
        <taxon>Australaves</taxon>
        <taxon>Passeriformes</taxon>
        <taxon>Acanthisittidae</taxon>
        <taxon>Acanthisitta</taxon>
    </lineage>
</organism>
<proteinExistence type="predicted"/>
<dbReference type="GO" id="GO:0007286">
    <property type="term" value="P:spermatid development"/>
    <property type="evidence" value="ECO:0007669"/>
    <property type="project" value="TreeGrafter"/>
</dbReference>
<feature type="coiled-coil region" evidence="2">
    <location>
        <begin position="172"/>
        <end position="199"/>
    </location>
</feature>
<dbReference type="GO" id="GO:0005856">
    <property type="term" value="C:cytoskeleton"/>
    <property type="evidence" value="ECO:0007669"/>
    <property type="project" value="UniProtKB-ARBA"/>
</dbReference>
<evidence type="ECO:0000313" key="5">
    <source>
        <dbReference type="Proteomes" id="UP000053537"/>
    </source>
</evidence>